<comment type="caution">
    <text evidence="1">The sequence shown here is derived from an EMBL/GenBank/DDBJ whole genome shotgun (WGS) entry which is preliminary data.</text>
</comment>
<dbReference type="Proteomes" id="UP000549695">
    <property type="component" value="Unassembled WGS sequence"/>
</dbReference>
<reference evidence="1 2" key="1">
    <citation type="submission" date="2020-07" db="EMBL/GenBank/DDBJ databases">
        <title>Sequencing the genomes of 1000 actinobacteria strains.</title>
        <authorList>
            <person name="Klenk H.-P."/>
        </authorList>
    </citation>
    <scope>NUCLEOTIDE SEQUENCE [LARGE SCALE GENOMIC DNA]</scope>
    <source>
        <strain evidence="1 2">DSM 44749</strain>
    </source>
</reference>
<keyword evidence="2" id="KW-1185">Reference proteome</keyword>
<accession>A0A852W130</accession>
<name>A0A852W130_PSEA5</name>
<dbReference type="RefSeq" id="WP_073577904.1">
    <property type="nucleotide sequence ID" value="NZ_BAAAJZ010000001.1"/>
</dbReference>
<dbReference type="Pfam" id="PF26358">
    <property type="entry name" value="EcdD_BsdD_detox"/>
    <property type="match status" value="1"/>
</dbReference>
<dbReference type="InterPro" id="IPR047707">
    <property type="entry name" value="VdcD-like"/>
</dbReference>
<dbReference type="GeneID" id="98052351"/>
<organism evidence="1 2">
    <name type="scientific">Pseudonocardia alni</name>
    <name type="common">Amycolata alni</name>
    <dbReference type="NCBI Taxonomy" id="33907"/>
    <lineage>
        <taxon>Bacteria</taxon>
        <taxon>Bacillati</taxon>
        <taxon>Actinomycetota</taxon>
        <taxon>Actinomycetes</taxon>
        <taxon>Pseudonocardiales</taxon>
        <taxon>Pseudonocardiaceae</taxon>
        <taxon>Pseudonocardia</taxon>
    </lineage>
</organism>
<protein>
    <submittedName>
        <fullName evidence="1">Zn finger protein</fullName>
    </submittedName>
</protein>
<evidence type="ECO:0000313" key="2">
    <source>
        <dbReference type="Proteomes" id="UP000549695"/>
    </source>
</evidence>
<dbReference type="AlphaFoldDB" id="A0A852W130"/>
<dbReference type="NCBIfam" id="NF041205">
    <property type="entry name" value="VdcD"/>
    <property type="match status" value="1"/>
</dbReference>
<sequence>MTCPRCSTDGAAVLATSPVPGVWTVHRCGACGFVWRDTEPPAVRDAAHYPARFRVTAQDVAAAVDVPTVPERRT</sequence>
<proteinExistence type="predicted"/>
<evidence type="ECO:0000313" key="1">
    <source>
        <dbReference type="EMBL" id="NYG02309.1"/>
    </source>
</evidence>
<gene>
    <name evidence="1" type="ORF">HDA37_002594</name>
</gene>
<dbReference type="EMBL" id="JACCCZ010000001">
    <property type="protein sequence ID" value="NYG02309.1"/>
    <property type="molecule type" value="Genomic_DNA"/>
</dbReference>